<evidence type="ECO:0000313" key="4">
    <source>
        <dbReference type="Proteomes" id="UP001153365"/>
    </source>
</evidence>
<evidence type="ECO:0000313" key="3">
    <source>
        <dbReference type="EMBL" id="CAH7670559.1"/>
    </source>
</evidence>
<evidence type="ECO:0008006" key="5">
    <source>
        <dbReference type="Google" id="ProtNLM"/>
    </source>
</evidence>
<evidence type="ECO:0000256" key="1">
    <source>
        <dbReference type="SAM" id="MobiDB-lite"/>
    </source>
</evidence>
<keyword evidence="2" id="KW-0732">Signal</keyword>
<accession>A0AAV0ASJ6</accession>
<feature type="region of interest" description="Disordered" evidence="1">
    <location>
        <begin position="30"/>
        <end position="94"/>
    </location>
</feature>
<feature type="signal peptide" evidence="2">
    <location>
        <begin position="1"/>
        <end position="24"/>
    </location>
</feature>
<proteinExistence type="predicted"/>
<feature type="chain" id="PRO_5043392824" description="Secreted protein" evidence="2">
    <location>
        <begin position="25"/>
        <end position="94"/>
    </location>
</feature>
<sequence>MKGGVLWFAAIGVALISLAEQVKAVPINQITGIDPHSTSPLQKRSPNPEPKKKRKKGKTLQLASTSFDGIHMDELHVNGKKHKKHHKKPKKKLH</sequence>
<comment type="caution">
    <text evidence="3">The sequence shown here is derived from an EMBL/GenBank/DDBJ whole genome shotgun (WGS) entry which is preliminary data.</text>
</comment>
<dbReference type="EMBL" id="CALTRL010001019">
    <property type="protein sequence ID" value="CAH7670559.1"/>
    <property type="molecule type" value="Genomic_DNA"/>
</dbReference>
<protein>
    <recommendedName>
        <fullName evidence="5">Secreted protein</fullName>
    </recommendedName>
</protein>
<organism evidence="3 4">
    <name type="scientific">Phakopsora pachyrhizi</name>
    <name type="common">Asian soybean rust disease fungus</name>
    <dbReference type="NCBI Taxonomy" id="170000"/>
    <lineage>
        <taxon>Eukaryota</taxon>
        <taxon>Fungi</taxon>
        <taxon>Dikarya</taxon>
        <taxon>Basidiomycota</taxon>
        <taxon>Pucciniomycotina</taxon>
        <taxon>Pucciniomycetes</taxon>
        <taxon>Pucciniales</taxon>
        <taxon>Phakopsoraceae</taxon>
        <taxon>Phakopsora</taxon>
    </lineage>
</organism>
<feature type="compositionally biased region" description="Basic residues" evidence="1">
    <location>
        <begin position="78"/>
        <end position="94"/>
    </location>
</feature>
<dbReference type="AlphaFoldDB" id="A0AAV0ASJ6"/>
<evidence type="ECO:0000256" key="2">
    <source>
        <dbReference type="SAM" id="SignalP"/>
    </source>
</evidence>
<gene>
    <name evidence="3" type="ORF">PPACK8108_LOCUS5287</name>
</gene>
<reference evidence="3" key="1">
    <citation type="submission" date="2022-06" db="EMBL/GenBank/DDBJ databases">
        <authorList>
            <consortium name="SYNGENTA / RWTH Aachen University"/>
        </authorList>
    </citation>
    <scope>NUCLEOTIDE SEQUENCE</scope>
</reference>
<name>A0AAV0ASJ6_PHAPC</name>
<keyword evidence="4" id="KW-1185">Reference proteome</keyword>
<dbReference type="Proteomes" id="UP001153365">
    <property type="component" value="Unassembled WGS sequence"/>
</dbReference>
<feature type="compositionally biased region" description="Polar residues" evidence="1">
    <location>
        <begin position="30"/>
        <end position="45"/>
    </location>
</feature>